<dbReference type="KEGG" id="kbs:EPA93_39260"/>
<keyword evidence="4" id="KW-1185">Reference proteome</keyword>
<proteinExistence type="predicted"/>
<gene>
    <name evidence="3" type="ORF">EPA93_39260</name>
</gene>
<dbReference type="AlphaFoldDB" id="A0A4P6K0V0"/>
<dbReference type="GO" id="GO:0016798">
    <property type="term" value="F:hydrolase activity, acting on glycosyl bonds"/>
    <property type="evidence" value="ECO:0007669"/>
    <property type="project" value="UniProtKB-KW"/>
</dbReference>
<feature type="signal peptide" evidence="1">
    <location>
        <begin position="1"/>
        <end position="22"/>
    </location>
</feature>
<organism evidence="3 4">
    <name type="scientific">Ktedonosporobacter rubrisoli</name>
    <dbReference type="NCBI Taxonomy" id="2509675"/>
    <lineage>
        <taxon>Bacteria</taxon>
        <taxon>Bacillati</taxon>
        <taxon>Chloroflexota</taxon>
        <taxon>Ktedonobacteria</taxon>
        <taxon>Ktedonobacterales</taxon>
        <taxon>Ktedonosporobacteraceae</taxon>
        <taxon>Ktedonosporobacter</taxon>
    </lineage>
</organism>
<evidence type="ECO:0000313" key="4">
    <source>
        <dbReference type="Proteomes" id="UP000290365"/>
    </source>
</evidence>
<dbReference type="Proteomes" id="UP000290365">
    <property type="component" value="Chromosome"/>
</dbReference>
<keyword evidence="1" id="KW-0732">Signal</keyword>
<evidence type="ECO:0000256" key="1">
    <source>
        <dbReference type="SAM" id="SignalP"/>
    </source>
</evidence>
<protein>
    <submittedName>
        <fullName evidence="3">Phosphodiester glycosidase family protein</fullName>
    </submittedName>
</protein>
<dbReference type="EMBL" id="CP035758">
    <property type="protein sequence ID" value="QBD81689.1"/>
    <property type="molecule type" value="Genomic_DNA"/>
</dbReference>
<dbReference type="PANTHER" id="PTHR40446">
    <property type="entry name" value="N-ACETYLGLUCOSAMINE-1-PHOSPHODIESTER ALPHA-N-ACETYLGLUCOSAMINIDASE"/>
    <property type="match status" value="1"/>
</dbReference>
<dbReference type="PANTHER" id="PTHR40446:SF2">
    <property type="entry name" value="N-ACETYLGLUCOSAMINE-1-PHOSPHODIESTER ALPHA-N-ACETYLGLUCOSAMINIDASE"/>
    <property type="match status" value="1"/>
</dbReference>
<dbReference type="InterPro" id="IPR018711">
    <property type="entry name" value="NAGPA"/>
</dbReference>
<feature type="domain" description="Phosphodiester glycosidase" evidence="2">
    <location>
        <begin position="113"/>
        <end position="260"/>
    </location>
</feature>
<dbReference type="OrthoDB" id="154308at2"/>
<evidence type="ECO:0000313" key="3">
    <source>
        <dbReference type="EMBL" id="QBD81689.1"/>
    </source>
</evidence>
<keyword evidence="3" id="KW-0326">Glycosidase</keyword>
<accession>A0A4P6K0V0</accession>
<keyword evidence="3" id="KW-0378">Hydrolase</keyword>
<name>A0A4P6K0V0_KTERU</name>
<sequence length="278" mass="29630">MLANSMWRLCLLLCLLASSLLACQVLPNVTFNGGTPAVSLTPNAPSDMSTQSLNVWHPLAKGVEARSEYWKSPGDTADTVTIVRLDLRYVHISVDYNPKAPKSMSDWMLQTHALAVMNGGYFDKANRPTGLLVSDGDVVGSSYDGFGGMLSVDAQGHVSLRALGQQPYDSDNERLEQATQSSPMLILNGKRGQFKANAASDRRSVVAVDKQGRLLLIASPGQAFSLDELADLLLASDLSIQTALNLDGGASTGLYVNAGGKKVNIDAVTLLPIVIVIK</sequence>
<reference evidence="3 4" key="1">
    <citation type="submission" date="2019-01" db="EMBL/GenBank/DDBJ databases">
        <title>Ktedonosporobacter rubrisoli SCAWS-G2.</title>
        <authorList>
            <person name="Huang Y."/>
            <person name="Yan B."/>
        </authorList>
    </citation>
    <scope>NUCLEOTIDE SEQUENCE [LARGE SCALE GENOMIC DNA]</scope>
    <source>
        <strain evidence="3 4">SCAWS-G2</strain>
    </source>
</reference>
<dbReference type="Pfam" id="PF09992">
    <property type="entry name" value="NAGPA"/>
    <property type="match status" value="1"/>
</dbReference>
<evidence type="ECO:0000259" key="2">
    <source>
        <dbReference type="Pfam" id="PF09992"/>
    </source>
</evidence>
<feature type="chain" id="PRO_5020337467" evidence="1">
    <location>
        <begin position="23"/>
        <end position="278"/>
    </location>
</feature>